<dbReference type="Proteomes" id="UP000015101">
    <property type="component" value="Unassembled WGS sequence"/>
</dbReference>
<dbReference type="SUPFAM" id="SSF57903">
    <property type="entry name" value="FYVE/PHD zinc finger"/>
    <property type="match status" value="1"/>
</dbReference>
<dbReference type="EMBL" id="KB095811">
    <property type="protein sequence ID" value="ESO12085.1"/>
    <property type="molecule type" value="Genomic_DNA"/>
</dbReference>
<evidence type="ECO:0000313" key="3">
    <source>
        <dbReference type="Proteomes" id="UP000015101"/>
    </source>
</evidence>
<dbReference type="InParanoid" id="T1EMV5"/>
<dbReference type="AlphaFoldDB" id="T1EMV5"/>
<dbReference type="HOGENOM" id="CLU_000680_29_3_1"/>
<evidence type="ECO:0000313" key="2">
    <source>
        <dbReference type="EnsemblMetazoa" id="HelroP158506"/>
    </source>
</evidence>
<proteinExistence type="predicted"/>
<dbReference type="CTD" id="20197905"/>
<organism evidence="2 3">
    <name type="scientific">Helobdella robusta</name>
    <name type="common">Californian leech</name>
    <dbReference type="NCBI Taxonomy" id="6412"/>
    <lineage>
        <taxon>Eukaryota</taxon>
        <taxon>Metazoa</taxon>
        <taxon>Spiralia</taxon>
        <taxon>Lophotrochozoa</taxon>
        <taxon>Annelida</taxon>
        <taxon>Clitellata</taxon>
        <taxon>Hirudinea</taxon>
        <taxon>Rhynchobdellida</taxon>
        <taxon>Glossiphoniidae</taxon>
        <taxon>Helobdella</taxon>
    </lineage>
</organism>
<dbReference type="GeneID" id="20197905"/>
<evidence type="ECO:0000313" key="1">
    <source>
        <dbReference type="EMBL" id="ESO12085.1"/>
    </source>
</evidence>
<name>T1EMV5_HELRO</name>
<accession>T1EMV5</accession>
<dbReference type="PANTHER" id="PTHR37445:SF3">
    <property type="entry name" value="ZINC FINGER PHD-TYPE DOMAIN-CONTAINING PROTEIN"/>
    <property type="match status" value="1"/>
</dbReference>
<reference evidence="3" key="1">
    <citation type="submission" date="2012-12" db="EMBL/GenBank/DDBJ databases">
        <authorList>
            <person name="Hellsten U."/>
            <person name="Grimwood J."/>
            <person name="Chapman J.A."/>
            <person name="Shapiro H."/>
            <person name="Aerts A."/>
            <person name="Otillar R.P."/>
            <person name="Terry A.Y."/>
            <person name="Boore J.L."/>
            <person name="Simakov O."/>
            <person name="Marletaz F."/>
            <person name="Cho S.-J."/>
            <person name="Edsinger-Gonzales E."/>
            <person name="Havlak P."/>
            <person name="Kuo D.-H."/>
            <person name="Larsson T."/>
            <person name="Lv J."/>
            <person name="Arendt D."/>
            <person name="Savage R."/>
            <person name="Osoegawa K."/>
            <person name="de Jong P."/>
            <person name="Lindberg D.R."/>
            <person name="Seaver E.C."/>
            <person name="Weisblat D.A."/>
            <person name="Putnam N.H."/>
            <person name="Grigoriev I.V."/>
            <person name="Rokhsar D.S."/>
        </authorList>
    </citation>
    <scope>NUCLEOTIDE SEQUENCE</scope>
</reference>
<dbReference type="EnsemblMetazoa" id="HelroT158506">
    <property type="protein sequence ID" value="HelroP158506"/>
    <property type="gene ID" value="HelroG158506"/>
</dbReference>
<reference evidence="1 3" key="2">
    <citation type="journal article" date="2013" name="Nature">
        <title>Insights into bilaterian evolution from three spiralian genomes.</title>
        <authorList>
            <person name="Simakov O."/>
            <person name="Marletaz F."/>
            <person name="Cho S.J."/>
            <person name="Edsinger-Gonzales E."/>
            <person name="Havlak P."/>
            <person name="Hellsten U."/>
            <person name="Kuo D.H."/>
            <person name="Larsson T."/>
            <person name="Lv J."/>
            <person name="Arendt D."/>
            <person name="Savage R."/>
            <person name="Osoegawa K."/>
            <person name="de Jong P."/>
            <person name="Grimwood J."/>
            <person name="Chapman J.A."/>
            <person name="Shapiro H."/>
            <person name="Aerts A."/>
            <person name="Otillar R.P."/>
            <person name="Terry A.Y."/>
            <person name="Boore J.L."/>
            <person name="Grigoriev I.V."/>
            <person name="Lindberg D.R."/>
            <person name="Seaver E.C."/>
            <person name="Weisblat D.A."/>
            <person name="Putnam N.H."/>
            <person name="Rokhsar D.S."/>
        </authorList>
    </citation>
    <scope>NUCLEOTIDE SEQUENCE</scope>
</reference>
<dbReference type="InterPro" id="IPR011011">
    <property type="entry name" value="Znf_FYVE_PHD"/>
</dbReference>
<keyword evidence="3" id="KW-1185">Reference proteome</keyword>
<dbReference type="KEGG" id="hro:HELRODRAFT_158506"/>
<protein>
    <recommendedName>
        <fullName evidence="4">Zinc finger PHD-type domain-containing protein</fullName>
    </recommendedName>
</protein>
<dbReference type="RefSeq" id="XP_009008805.1">
    <property type="nucleotide sequence ID" value="XM_009010557.1"/>
</dbReference>
<evidence type="ECO:0008006" key="4">
    <source>
        <dbReference type="Google" id="ProtNLM"/>
    </source>
</evidence>
<reference evidence="2" key="3">
    <citation type="submission" date="2015-06" db="UniProtKB">
        <authorList>
            <consortium name="EnsemblMetazoa"/>
        </authorList>
    </citation>
    <scope>IDENTIFICATION</scope>
</reference>
<sequence length="142" mass="16283">MASKCTKTKCVKSGKEYLQCIQCFQCENSFHIKWFGLSDEAIEVTRSFDSFKWFCNICLKKLCKVKTLSKMVSDNNDEINLKVEKNEMNGLLKNELKLIKEMLNNNSAKLDNLDRPDSKLSAEISTFKSDLKSSLLLLLAKK</sequence>
<dbReference type="PANTHER" id="PTHR37445">
    <property type="entry name" value="PROTEIN CBG24663"/>
    <property type="match status" value="1"/>
</dbReference>
<gene>
    <name evidence="2" type="primary">20197905</name>
    <name evidence="1" type="ORF">HELRODRAFT_158506</name>
</gene>
<dbReference type="EMBL" id="AMQM01000058">
    <property type="status" value="NOT_ANNOTATED_CDS"/>
    <property type="molecule type" value="Genomic_DNA"/>
</dbReference>